<proteinExistence type="predicted"/>
<evidence type="ECO:0000313" key="3">
    <source>
        <dbReference type="Proteomes" id="UP000799118"/>
    </source>
</evidence>
<organism evidence="2 3">
    <name type="scientific">Gymnopus androsaceus JB14</name>
    <dbReference type="NCBI Taxonomy" id="1447944"/>
    <lineage>
        <taxon>Eukaryota</taxon>
        <taxon>Fungi</taxon>
        <taxon>Dikarya</taxon>
        <taxon>Basidiomycota</taxon>
        <taxon>Agaricomycotina</taxon>
        <taxon>Agaricomycetes</taxon>
        <taxon>Agaricomycetidae</taxon>
        <taxon>Agaricales</taxon>
        <taxon>Marasmiineae</taxon>
        <taxon>Omphalotaceae</taxon>
        <taxon>Gymnopus</taxon>
    </lineage>
</organism>
<dbReference type="AlphaFoldDB" id="A0A6A4I660"/>
<name>A0A6A4I660_9AGAR</name>
<protein>
    <submittedName>
        <fullName evidence="2">Uncharacterized protein</fullName>
    </submittedName>
</protein>
<dbReference type="OrthoDB" id="2990846at2759"/>
<evidence type="ECO:0000313" key="2">
    <source>
        <dbReference type="EMBL" id="KAE9404284.1"/>
    </source>
</evidence>
<keyword evidence="3" id="KW-1185">Reference proteome</keyword>
<dbReference type="EMBL" id="ML769418">
    <property type="protein sequence ID" value="KAE9404284.1"/>
    <property type="molecule type" value="Genomic_DNA"/>
</dbReference>
<feature type="region of interest" description="Disordered" evidence="1">
    <location>
        <begin position="22"/>
        <end position="287"/>
    </location>
</feature>
<sequence length="361" mass="40545">MTPTRFIHKGVLSAENIRRTGISVALSSQKPEEEDSRSQDGDDEDEEDDGDEEEEKPKRREVKLRSLSPFPCVIPPTPTRRRQSHMILDDTSDPDAFRGFRSTRKRLGPAVQVDSPESSSDSGNKEQENVQKLEQEQENAGVDDVVEKADAKQEQEEQEHDARKEQEIADVNKEQEHDAGKEQEIADVNEEQDHHAEKEADSEQEPENAEDEDDEEEQQETGSSAEQVNVLPLPLSPFPSPPPSTKGRKQPIIMDDDSDPDAFGNFIRRRRERPMNPRFTNAVPTVRKRSLTAAEQLAIETGPSGFISRSKLPVQDKIQTWIPGRPESLNISESEPGPLVWGEESNKDEEEEAGVHSDGSD</sequence>
<accession>A0A6A4I660</accession>
<reference evidence="2" key="1">
    <citation type="journal article" date="2019" name="Environ. Microbiol.">
        <title>Fungal ecological strategies reflected in gene transcription - a case study of two litter decomposers.</title>
        <authorList>
            <person name="Barbi F."/>
            <person name="Kohler A."/>
            <person name="Barry K."/>
            <person name="Baskaran P."/>
            <person name="Daum C."/>
            <person name="Fauchery L."/>
            <person name="Ihrmark K."/>
            <person name="Kuo A."/>
            <person name="LaButti K."/>
            <person name="Lipzen A."/>
            <person name="Morin E."/>
            <person name="Grigoriev I.V."/>
            <person name="Henrissat B."/>
            <person name="Lindahl B."/>
            <person name="Martin F."/>
        </authorList>
    </citation>
    <scope>NUCLEOTIDE SEQUENCE</scope>
    <source>
        <strain evidence="2">JB14</strain>
    </source>
</reference>
<feature type="compositionally biased region" description="Acidic residues" evidence="1">
    <location>
        <begin position="202"/>
        <end position="219"/>
    </location>
</feature>
<evidence type="ECO:0000256" key="1">
    <source>
        <dbReference type="SAM" id="MobiDB-lite"/>
    </source>
</evidence>
<feature type="compositionally biased region" description="Basic and acidic residues" evidence="1">
    <location>
        <begin position="191"/>
        <end position="201"/>
    </location>
</feature>
<feature type="compositionally biased region" description="Acidic residues" evidence="1">
    <location>
        <begin position="41"/>
        <end position="54"/>
    </location>
</feature>
<feature type="compositionally biased region" description="Basic and acidic residues" evidence="1">
    <location>
        <begin position="145"/>
        <end position="184"/>
    </location>
</feature>
<feature type="compositionally biased region" description="Basic and acidic residues" evidence="1">
    <location>
        <begin position="123"/>
        <end position="135"/>
    </location>
</feature>
<dbReference type="Proteomes" id="UP000799118">
    <property type="component" value="Unassembled WGS sequence"/>
</dbReference>
<feature type="compositionally biased region" description="Pro residues" evidence="1">
    <location>
        <begin position="234"/>
        <end position="244"/>
    </location>
</feature>
<gene>
    <name evidence="2" type="ORF">BT96DRAFT_434497</name>
</gene>
<feature type="region of interest" description="Disordered" evidence="1">
    <location>
        <begin position="323"/>
        <end position="361"/>
    </location>
</feature>